<dbReference type="RefSeq" id="WP_265167942.1">
    <property type="nucleotide sequence ID" value="NZ_AP023081.1"/>
</dbReference>
<dbReference type="InterPro" id="IPR011004">
    <property type="entry name" value="Trimer_LpxA-like_sf"/>
</dbReference>
<dbReference type="InterPro" id="IPR041561">
    <property type="entry name" value="PglD_N"/>
</dbReference>
<dbReference type="AlphaFoldDB" id="A0AAU7Y856"/>
<accession>A0AAU7Y856</accession>
<reference evidence="5" key="1">
    <citation type="submission" date="2023-08" db="EMBL/GenBank/DDBJ databases">
        <title>Increased levels of nutrients transform a symbiont into a lethal pathobiont.</title>
        <authorList>
            <person name="Lachnit T."/>
            <person name="Ulrich L."/>
            <person name="Willmer F.M."/>
            <person name="Hasenbein T."/>
            <person name="Steiner L.X."/>
            <person name="Wolters M."/>
            <person name="Herbst E.M."/>
            <person name="Deines P."/>
        </authorList>
    </citation>
    <scope>NUCLEOTIDE SEQUENCE</scope>
    <source>
        <strain evidence="5">T3</strain>
    </source>
</reference>
<dbReference type="EMBL" id="CP158373">
    <property type="protein sequence ID" value="XBY65935.1"/>
    <property type="molecule type" value="Genomic_DNA"/>
</dbReference>
<comment type="similarity">
    <text evidence="1">Belongs to the transferase hexapeptide repeat family.</text>
</comment>
<feature type="active site" description="Proton acceptor" evidence="2">
    <location>
        <position position="132"/>
    </location>
</feature>
<organism evidence="5">
    <name type="scientific">Pseudomonas solani</name>
    <dbReference type="NCBI Taxonomy" id="2731552"/>
    <lineage>
        <taxon>Bacteria</taxon>
        <taxon>Pseudomonadati</taxon>
        <taxon>Pseudomonadota</taxon>
        <taxon>Gammaproteobacteria</taxon>
        <taxon>Pseudomonadales</taxon>
        <taxon>Pseudomonadaceae</taxon>
        <taxon>Pseudomonas</taxon>
    </lineage>
</organism>
<dbReference type="InterPro" id="IPR001451">
    <property type="entry name" value="Hexapep"/>
</dbReference>
<feature type="binding site" evidence="3">
    <location>
        <position position="65"/>
    </location>
    <ligand>
        <name>substrate</name>
    </ligand>
</feature>
<feature type="site" description="Increases basicity of active site His" evidence="2">
    <location>
        <position position="133"/>
    </location>
</feature>
<dbReference type="PANTHER" id="PTHR43300">
    <property type="entry name" value="ACETYLTRANSFERASE"/>
    <property type="match status" value="1"/>
</dbReference>
<proteinExistence type="inferred from homology"/>
<evidence type="ECO:0000256" key="1">
    <source>
        <dbReference type="ARBA" id="ARBA00007274"/>
    </source>
</evidence>
<evidence type="ECO:0000313" key="5">
    <source>
        <dbReference type="EMBL" id="XBY65935.1"/>
    </source>
</evidence>
<dbReference type="CDD" id="cd03360">
    <property type="entry name" value="LbH_AT_putative"/>
    <property type="match status" value="1"/>
</dbReference>
<gene>
    <name evidence="5" type="ORF">ABS648_09265</name>
</gene>
<dbReference type="Pfam" id="PF00132">
    <property type="entry name" value="Hexapep"/>
    <property type="match status" value="2"/>
</dbReference>
<dbReference type="PANTHER" id="PTHR43300:SF7">
    <property type="entry name" value="UDP-N-ACETYLBACILLOSAMINE N-ACETYLTRANSFERASE"/>
    <property type="match status" value="1"/>
</dbReference>
<dbReference type="Gene3D" id="3.40.50.20">
    <property type="match status" value="1"/>
</dbReference>
<dbReference type="Gene3D" id="2.160.10.10">
    <property type="entry name" value="Hexapeptide repeat proteins"/>
    <property type="match status" value="1"/>
</dbReference>
<dbReference type="InterPro" id="IPR050179">
    <property type="entry name" value="Trans_hexapeptide_repeat"/>
</dbReference>
<evidence type="ECO:0000256" key="2">
    <source>
        <dbReference type="PIRSR" id="PIRSR620019-1"/>
    </source>
</evidence>
<dbReference type="SUPFAM" id="SSF51161">
    <property type="entry name" value="Trimeric LpxA-like enzymes"/>
    <property type="match status" value="1"/>
</dbReference>
<dbReference type="Pfam" id="PF17836">
    <property type="entry name" value="PglD_N"/>
    <property type="match status" value="1"/>
</dbReference>
<dbReference type="NCBIfam" id="TIGR03570">
    <property type="entry name" value="NeuD_NnaD"/>
    <property type="match status" value="1"/>
</dbReference>
<name>A0AAU7Y856_9PSED</name>
<feature type="domain" description="PglD N-terminal" evidence="4">
    <location>
        <begin position="6"/>
        <end position="75"/>
    </location>
</feature>
<evidence type="ECO:0000259" key="4">
    <source>
        <dbReference type="Pfam" id="PF17836"/>
    </source>
</evidence>
<protein>
    <submittedName>
        <fullName evidence="5">Acetyltransferase</fullName>
    </submittedName>
</protein>
<feature type="binding site" evidence="3">
    <location>
        <position position="141"/>
    </location>
    <ligand>
        <name>acetyl-CoA</name>
        <dbReference type="ChEBI" id="CHEBI:57288"/>
    </ligand>
</feature>
<sequence length="203" mass="20925">MHTEHFILGAGGHGKVVLDAYVRNGRTVRLFDNNSSRVGEILLGHAIELQPVLTGSSFYGHLAIGENLTRRRLLATFDNQVLGWFTVIHPHSSVAVSAQVADGCFVAAYAVIGPDAIVGRSTIINHGAIVDHDCRVGECCHIAPNSTLGGGVTLGNEVLIGSGAVILPGICIGDGVRVGAGAVVTRNAPAGAVLVGVPARISL</sequence>
<dbReference type="InterPro" id="IPR020019">
    <property type="entry name" value="AcTrfase_PglD-like"/>
</dbReference>
<evidence type="ECO:0000256" key="3">
    <source>
        <dbReference type="PIRSR" id="PIRSR620019-2"/>
    </source>
</evidence>